<name>A0A2R5G2E0_9STRA</name>
<dbReference type="PROSITE" id="PS00411">
    <property type="entry name" value="KINESIN_MOTOR_1"/>
    <property type="match status" value="1"/>
</dbReference>
<accession>A0A2R5G2E0</accession>
<dbReference type="SUPFAM" id="SSF52540">
    <property type="entry name" value="P-loop containing nucleoside triphosphate hydrolases"/>
    <property type="match status" value="1"/>
</dbReference>
<feature type="compositionally biased region" description="Low complexity" evidence="9">
    <location>
        <begin position="779"/>
        <end position="790"/>
    </location>
</feature>
<dbReference type="InterPro" id="IPR027417">
    <property type="entry name" value="P-loop_NTPase"/>
</dbReference>
<feature type="region of interest" description="Disordered" evidence="9">
    <location>
        <begin position="862"/>
        <end position="892"/>
    </location>
</feature>
<dbReference type="InterPro" id="IPR036961">
    <property type="entry name" value="Kinesin_motor_dom_sf"/>
</dbReference>
<reference evidence="11 12" key="1">
    <citation type="submission" date="2017-12" db="EMBL/GenBank/DDBJ databases">
        <title>Sequencing, de novo assembly and annotation of complete genome of a new Thraustochytrid species, strain FCC1311.</title>
        <authorList>
            <person name="Sedici K."/>
            <person name="Godart F."/>
            <person name="Aiese Cigliano R."/>
            <person name="Sanseverino W."/>
            <person name="Barakat M."/>
            <person name="Ortet P."/>
            <person name="Marechal E."/>
            <person name="Cagnac O."/>
            <person name="Amato A."/>
        </authorList>
    </citation>
    <scope>NUCLEOTIDE SEQUENCE [LARGE SCALE GENOMIC DNA]</scope>
</reference>
<dbReference type="CDD" id="cd00106">
    <property type="entry name" value="KISc"/>
    <property type="match status" value="1"/>
</dbReference>
<evidence type="ECO:0000256" key="7">
    <source>
        <dbReference type="RuleBase" id="RU000394"/>
    </source>
</evidence>
<evidence type="ECO:0000313" key="12">
    <source>
        <dbReference type="Proteomes" id="UP000241890"/>
    </source>
</evidence>
<dbReference type="GO" id="GO:0005737">
    <property type="term" value="C:cytoplasm"/>
    <property type="evidence" value="ECO:0007669"/>
    <property type="project" value="UniProtKB-SubCell"/>
</dbReference>
<dbReference type="GO" id="GO:0051231">
    <property type="term" value="P:spindle elongation"/>
    <property type="evidence" value="ECO:0007669"/>
    <property type="project" value="TreeGrafter"/>
</dbReference>
<proteinExistence type="inferred from homology"/>
<dbReference type="Proteomes" id="UP000241890">
    <property type="component" value="Unassembled WGS sequence"/>
</dbReference>
<feature type="region of interest" description="Disordered" evidence="9">
    <location>
        <begin position="98"/>
        <end position="125"/>
    </location>
</feature>
<comment type="caution">
    <text evidence="11">The sequence shown here is derived from an EMBL/GenBank/DDBJ whole genome shotgun (WGS) entry which is preliminary data.</text>
</comment>
<evidence type="ECO:0000313" key="11">
    <source>
        <dbReference type="EMBL" id="GBG25162.1"/>
    </source>
</evidence>
<dbReference type="GO" id="GO:0008017">
    <property type="term" value="F:microtubule binding"/>
    <property type="evidence" value="ECO:0007669"/>
    <property type="project" value="InterPro"/>
</dbReference>
<dbReference type="Pfam" id="PF00225">
    <property type="entry name" value="Kinesin"/>
    <property type="match status" value="1"/>
</dbReference>
<organism evidence="11 12">
    <name type="scientific">Hondaea fermentalgiana</name>
    <dbReference type="NCBI Taxonomy" id="2315210"/>
    <lineage>
        <taxon>Eukaryota</taxon>
        <taxon>Sar</taxon>
        <taxon>Stramenopiles</taxon>
        <taxon>Bigyra</taxon>
        <taxon>Labyrinthulomycetes</taxon>
        <taxon>Thraustochytrida</taxon>
        <taxon>Thraustochytriidae</taxon>
        <taxon>Hondaea</taxon>
    </lineage>
</organism>
<feature type="compositionally biased region" description="Basic and acidic residues" evidence="9">
    <location>
        <begin position="111"/>
        <end position="125"/>
    </location>
</feature>
<feature type="coiled-coil region" evidence="8">
    <location>
        <begin position="614"/>
        <end position="704"/>
    </location>
</feature>
<keyword evidence="3 6" id="KW-0547">Nucleotide-binding</keyword>
<dbReference type="PANTHER" id="PTHR47969">
    <property type="entry name" value="CHROMOSOME-ASSOCIATED KINESIN KIF4A-RELATED"/>
    <property type="match status" value="1"/>
</dbReference>
<dbReference type="EMBL" id="BEYU01000011">
    <property type="protein sequence ID" value="GBG25162.1"/>
    <property type="molecule type" value="Genomic_DNA"/>
</dbReference>
<dbReference type="AlphaFoldDB" id="A0A2R5G2E0"/>
<evidence type="ECO:0000259" key="10">
    <source>
        <dbReference type="PROSITE" id="PS50067"/>
    </source>
</evidence>
<dbReference type="PRINTS" id="PR00380">
    <property type="entry name" value="KINESINHEAVY"/>
</dbReference>
<evidence type="ECO:0000256" key="5">
    <source>
        <dbReference type="ARBA" id="ARBA00023054"/>
    </source>
</evidence>
<dbReference type="InterPro" id="IPR019821">
    <property type="entry name" value="Kinesin_motor_CS"/>
</dbReference>
<feature type="compositionally biased region" description="Polar residues" evidence="9">
    <location>
        <begin position="862"/>
        <end position="881"/>
    </location>
</feature>
<evidence type="ECO:0000256" key="1">
    <source>
        <dbReference type="ARBA" id="ARBA00004496"/>
    </source>
</evidence>
<feature type="compositionally biased region" description="Basic and acidic residues" evidence="9">
    <location>
        <begin position="791"/>
        <end position="806"/>
    </location>
</feature>
<feature type="compositionally biased region" description="Acidic residues" evidence="9">
    <location>
        <begin position="1"/>
        <end position="14"/>
    </location>
</feature>
<keyword evidence="7" id="KW-0493">Microtubule</keyword>
<evidence type="ECO:0000256" key="9">
    <source>
        <dbReference type="SAM" id="MobiDB-lite"/>
    </source>
</evidence>
<evidence type="ECO:0000256" key="3">
    <source>
        <dbReference type="ARBA" id="ARBA00022741"/>
    </source>
</evidence>
<gene>
    <name evidence="11" type="ORF">FCC1311_013792</name>
</gene>
<evidence type="ECO:0000256" key="8">
    <source>
        <dbReference type="SAM" id="Coils"/>
    </source>
</evidence>
<feature type="domain" description="Kinesin motor" evidence="10">
    <location>
        <begin position="137"/>
        <end position="495"/>
    </location>
</feature>
<feature type="coiled-coil region" evidence="8">
    <location>
        <begin position="504"/>
        <end position="586"/>
    </location>
</feature>
<dbReference type="InterPro" id="IPR027640">
    <property type="entry name" value="Kinesin-like_fam"/>
</dbReference>
<comment type="subcellular location">
    <subcellularLocation>
        <location evidence="1">Cytoplasm</location>
    </subcellularLocation>
</comment>
<dbReference type="GO" id="GO:0005524">
    <property type="term" value="F:ATP binding"/>
    <property type="evidence" value="ECO:0007669"/>
    <property type="project" value="UniProtKB-UniRule"/>
</dbReference>
<dbReference type="GO" id="GO:0007018">
    <property type="term" value="P:microtubule-based movement"/>
    <property type="evidence" value="ECO:0007669"/>
    <property type="project" value="InterPro"/>
</dbReference>
<evidence type="ECO:0000256" key="6">
    <source>
        <dbReference type="PROSITE-ProRule" id="PRU00283"/>
    </source>
</evidence>
<dbReference type="PROSITE" id="PS50067">
    <property type="entry name" value="KINESIN_MOTOR_2"/>
    <property type="match status" value="1"/>
</dbReference>
<keyword evidence="12" id="KW-1185">Reference proteome</keyword>
<keyword evidence="6 7" id="KW-0505">Motor protein</keyword>
<keyword evidence="4 6" id="KW-0067">ATP-binding</keyword>
<dbReference type="InParanoid" id="A0A2R5G2E0"/>
<dbReference type="OrthoDB" id="3176171at2759"/>
<keyword evidence="5 8" id="KW-0175">Coiled coil</keyword>
<dbReference type="GO" id="GO:0003777">
    <property type="term" value="F:microtubule motor activity"/>
    <property type="evidence" value="ECO:0007669"/>
    <property type="project" value="InterPro"/>
</dbReference>
<dbReference type="SMART" id="SM00129">
    <property type="entry name" value="KISc"/>
    <property type="match status" value="1"/>
</dbReference>
<dbReference type="GO" id="GO:0005874">
    <property type="term" value="C:microtubule"/>
    <property type="evidence" value="ECO:0007669"/>
    <property type="project" value="UniProtKB-KW"/>
</dbReference>
<feature type="binding site" evidence="6">
    <location>
        <begin position="215"/>
        <end position="222"/>
    </location>
    <ligand>
        <name>ATP</name>
        <dbReference type="ChEBI" id="CHEBI:30616"/>
    </ligand>
</feature>
<sequence>MDDEDTEGPDEDEKYDSFMYSEDEADQVSMGSPRDRGTTTGSRSPHTGGGGSAQDILEDQMMMEEVGRVAIAAAEVAGSEIDMELVDALVQNEDMYADEDEDQAESQQQQRPRESSSIRFLSRESRADSFSQRAMQRVQVVVRLRPYLAHDDRRAPQLVHVTPEQNSVQITDHSSFTFDAVHGMGSSQREIYDRSARSLVASCLEGYNATIFAYGQTGTGKTYTMEGDAERFEDRGVVPRAIEQIFSHIQEKASGGNRFLVRASYLQIYNDVIYDLLKPENANLQIREDDRSKENTRGVYVEGLSEWVVRSPAEIFKLMSRGAAGRATGKTKLNEVSSRSHAILKIIVEQCETTFVDLQGRSISSEQFEKMLIANAFGDKSPEDLVRQRFRIAKLNLVDLAGSERVRISGATGQRLEESRKINRSLSALGNVISALTDDRGRQHIPYRDSKLTRILEDSLGGNCKTAMYAMISPAGDAISETLSTLKFANRAKSIRNKACVNEDVDKNSLLRKYERELKRLRRELAQKSKNVVDQRVVLELEDQKRRAEADKMAALRALESRSVEFMREKEAKRQLEERIAQLQSKMLMGGPGSIHLSNVQDTPQFRTALKAHRDQMRAEYSAKVEDLEREREQIEVQLAQTDRYKQLLLKQRDIMVNLTQRLNERDDQIIALQDELDESEKKRRDTEERLDEKTTELIHLKRLALESQHATPGADEKSRELRQALGVNPDPDSSYVEDNKIVTFAQQQKDKVLTLAVGAEADHGLGVTQGQDRNADQSSARPRSASSLSKEMDFRTGKSEGAEANARLEQRVRALTEQYQTFREQMTARVAKRDNQLRSVREENAKMRVQLENMAKERQEMQSALASAKSAQYASGTPRTPKSPRARLPSGDNESLLVEMEKLRQRSINHAKEQLAMQTIMDKIKSIVVQVRSQSEELPEGVNKDLTGLFNLVTRCLQALAIKETHAATSSSSSK</sequence>
<keyword evidence="2" id="KW-0963">Cytoplasm</keyword>
<dbReference type="InterPro" id="IPR001752">
    <property type="entry name" value="Kinesin_motor_dom"/>
</dbReference>
<dbReference type="GO" id="GO:0007052">
    <property type="term" value="P:mitotic spindle organization"/>
    <property type="evidence" value="ECO:0007669"/>
    <property type="project" value="TreeGrafter"/>
</dbReference>
<evidence type="ECO:0000256" key="4">
    <source>
        <dbReference type="ARBA" id="ARBA00022840"/>
    </source>
</evidence>
<feature type="region of interest" description="Disordered" evidence="9">
    <location>
        <begin position="766"/>
        <end position="806"/>
    </location>
</feature>
<dbReference type="GO" id="GO:0005875">
    <property type="term" value="C:microtubule associated complex"/>
    <property type="evidence" value="ECO:0007669"/>
    <property type="project" value="TreeGrafter"/>
</dbReference>
<feature type="region of interest" description="Disordered" evidence="9">
    <location>
        <begin position="1"/>
        <end position="58"/>
    </location>
</feature>
<evidence type="ECO:0000256" key="2">
    <source>
        <dbReference type="ARBA" id="ARBA00022490"/>
    </source>
</evidence>
<protein>
    <recommendedName>
        <fullName evidence="7">Kinesin-like protein</fullName>
    </recommendedName>
</protein>
<comment type="similarity">
    <text evidence="6 7">Belongs to the TRAFAC class myosin-kinesin ATPase superfamily. Kinesin family.</text>
</comment>
<dbReference type="PANTHER" id="PTHR47969:SF15">
    <property type="entry name" value="CHROMOSOME-ASSOCIATED KINESIN KIF4A-RELATED"/>
    <property type="match status" value="1"/>
</dbReference>
<dbReference type="Gene3D" id="3.40.850.10">
    <property type="entry name" value="Kinesin motor domain"/>
    <property type="match status" value="1"/>
</dbReference>